<sequence length="64" mass="7346">MKRQKRDMDRRAFQKGYLAGVQGRSKDLCPDGNSHFNWMAGWREGRADHWDGYSGVAGVHKLPL</sequence>
<proteinExistence type="inferred from homology"/>
<dbReference type="HOGENOM" id="CLU_203350_0_0_6"/>
<name>Q1N649_9GAMM</name>
<evidence type="ECO:0000256" key="3">
    <source>
        <dbReference type="HAMAP-Rule" id="MF_00919"/>
    </source>
</evidence>
<dbReference type="AlphaFoldDB" id="Q1N649"/>
<keyword evidence="1 3" id="KW-0963">Cytoplasm</keyword>
<dbReference type="Proteomes" id="UP000004263">
    <property type="component" value="Unassembled WGS sequence"/>
</dbReference>
<dbReference type="Gene3D" id="1.10.10.620">
    <property type="entry name" value="ribosome modulation factor like domain"/>
    <property type="match status" value="1"/>
</dbReference>
<evidence type="ECO:0000313" key="5">
    <source>
        <dbReference type="Proteomes" id="UP000004263"/>
    </source>
</evidence>
<dbReference type="EMBL" id="AAQH01000001">
    <property type="protein sequence ID" value="EAT13743.1"/>
    <property type="molecule type" value="Genomic_DNA"/>
</dbReference>
<dbReference type="NCBIfam" id="NF011162">
    <property type="entry name" value="PRK14563.1"/>
    <property type="match status" value="1"/>
</dbReference>
<dbReference type="OrthoDB" id="5917763at2"/>
<comment type="function">
    <text evidence="3">During stationary phase, converts 70S ribosomes to an inactive dimeric form (100S ribosomes).</text>
</comment>
<comment type="subcellular location">
    <subcellularLocation>
        <location evidence="3">Cytoplasm</location>
    </subcellularLocation>
</comment>
<organism evidence="4 5">
    <name type="scientific">Bermanella marisrubri</name>
    <dbReference type="NCBI Taxonomy" id="207949"/>
    <lineage>
        <taxon>Bacteria</taxon>
        <taxon>Pseudomonadati</taxon>
        <taxon>Pseudomonadota</taxon>
        <taxon>Gammaproteobacteria</taxon>
        <taxon>Oceanospirillales</taxon>
        <taxon>Oceanospirillaceae</taxon>
        <taxon>Bermanella</taxon>
    </lineage>
</organism>
<dbReference type="HAMAP" id="MF_00919">
    <property type="entry name" value="RMF"/>
    <property type="match status" value="1"/>
</dbReference>
<keyword evidence="5" id="KW-1185">Reference proteome</keyword>
<dbReference type="InterPro" id="IPR023200">
    <property type="entry name" value="RMF_sf"/>
</dbReference>
<evidence type="ECO:0000256" key="2">
    <source>
        <dbReference type="ARBA" id="ARBA00022845"/>
    </source>
</evidence>
<accession>Q1N649</accession>
<dbReference type="RefSeq" id="WP_007017164.1">
    <property type="nucleotide sequence ID" value="NZ_CH724113.1"/>
</dbReference>
<dbReference type="InterPro" id="IPR007040">
    <property type="entry name" value="Ribosome_modulation_factor"/>
</dbReference>
<dbReference type="GO" id="GO:0005737">
    <property type="term" value="C:cytoplasm"/>
    <property type="evidence" value="ECO:0007669"/>
    <property type="project" value="UniProtKB-SubCell"/>
</dbReference>
<evidence type="ECO:0000256" key="1">
    <source>
        <dbReference type="ARBA" id="ARBA00022490"/>
    </source>
</evidence>
<dbReference type="Pfam" id="PF04957">
    <property type="entry name" value="RMF"/>
    <property type="match status" value="1"/>
</dbReference>
<comment type="similarity">
    <text evidence="3">Belongs to the ribosome modulation factor family.</text>
</comment>
<dbReference type="STRING" id="207949.RED65_10134"/>
<protein>
    <recommendedName>
        <fullName evidence="3">Ribosome modulation factor</fullName>
        <shortName evidence="3">RMF</shortName>
    </recommendedName>
</protein>
<dbReference type="NCBIfam" id="NF041886">
    <property type="entry name" value="Rmf_CrpP_fam"/>
    <property type="match status" value="1"/>
</dbReference>
<keyword evidence="2 3" id="KW-0810">Translation regulation</keyword>
<dbReference type="GO" id="GO:0006417">
    <property type="term" value="P:regulation of translation"/>
    <property type="evidence" value="ECO:0007669"/>
    <property type="project" value="UniProtKB-UniRule"/>
</dbReference>
<comment type="caution">
    <text evidence="4">The sequence shown here is derived from an EMBL/GenBank/DDBJ whole genome shotgun (WGS) entry which is preliminary data.</text>
</comment>
<reference evidence="4 5" key="1">
    <citation type="submission" date="2006-03" db="EMBL/GenBank/DDBJ databases">
        <authorList>
            <person name="Pinhassi J."/>
            <person name="Pedros-Alio C."/>
            <person name="Ferriera S."/>
            <person name="Johnson J."/>
            <person name="Kravitz S."/>
            <person name="Halpern A."/>
            <person name="Remington K."/>
            <person name="Beeson K."/>
            <person name="Tran B."/>
            <person name="Rogers Y.-H."/>
            <person name="Friedman R."/>
            <person name="Venter J.C."/>
        </authorList>
    </citation>
    <scope>NUCLEOTIDE SEQUENCE [LARGE SCALE GENOMIC DNA]</scope>
    <source>
        <strain evidence="4 5">RED65</strain>
    </source>
</reference>
<gene>
    <name evidence="3" type="primary">rmf</name>
    <name evidence="4" type="ORF">RED65_10134</name>
</gene>
<evidence type="ECO:0000313" key="4">
    <source>
        <dbReference type="EMBL" id="EAT13743.1"/>
    </source>
</evidence>